<proteinExistence type="predicted"/>
<dbReference type="PANTHER" id="PTHR34203">
    <property type="entry name" value="METHYLTRANSFERASE, FKBM FAMILY PROTEIN"/>
    <property type="match status" value="1"/>
</dbReference>
<accession>V3ZAQ1</accession>
<reference evidence="3 4" key="1">
    <citation type="journal article" date="2013" name="Nature">
        <title>Insights into bilaterian evolution from three spiralian genomes.</title>
        <authorList>
            <person name="Simakov O."/>
            <person name="Marletaz F."/>
            <person name="Cho S.J."/>
            <person name="Edsinger-Gonzales E."/>
            <person name="Havlak P."/>
            <person name="Hellsten U."/>
            <person name="Kuo D.H."/>
            <person name="Larsson T."/>
            <person name="Lv J."/>
            <person name="Arendt D."/>
            <person name="Savage R."/>
            <person name="Osoegawa K."/>
            <person name="de Jong P."/>
            <person name="Grimwood J."/>
            <person name="Chapman J.A."/>
            <person name="Shapiro H."/>
            <person name="Aerts A."/>
            <person name="Otillar R.P."/>
            <person name="Terry A.Y."/>
            <person name="Boore J.L."/>
            <person name="Grigoriev I.V."/>
            <person name="Lindberg D.R."/>
            <person name="Seaver E.C."/>
            <person name="Weisblat D.A."/>
            <person name="Putnam N.H."/>
            <person name="Rokhsar D.S."/>
        </authorList>
    </citation>
    <scope>NUCLEOTIDE SEQUENCE [LARGE SCALE GENOMIC DNA]</scope>
</reference>
<feature type="domain" description="Methyltransferase FkbM" evidence="2">
    <location>
        <begin position="235"/>
        <end position="312"/>
    </location>
</feature>
<dbReference type="OrthoDB" id="430136at2759"/>
<gene>
    <name evidence="3" type="ORF">LOTGIDRAFT_234823</name>
</gene>
<dbReference type="KEGG" id="lgi:LOTGIDRAFT_234823"/>
<dbReference type="AlphaFoldDB" id="V3ZAQ1"/>
<dbReference type="Gene3D" id="3.40.50.150">
    <property type="entry name" value="Vaccinia Virus protein VP39"/>
    <property type="match status" value="1"/>
</dbReference>
<dbReference type="InterPro" id="IPR029063">
    <property type="entry name" value="SAM-dependent_MTases_sf"/>
</dbReference>
<evidence type="ECO:0000313" key="4">
    <source>
        <dbReference type="Proteomes" id="UP000030746"/>
    </source>
</evidence>
<evidence type="ECO:0000313" key="3">
    <source>
        <dbReference type="EMBL" id="ESO88058.1"/>
    </source>
</evidence>
<dbReference type="PANTHER" id="PTHR34203:SF15">
    <property type="entry name" value="SLL1173 PROTEIN"/>
    <property type="match status" value="1"/>
</dbReference>
<keyword evidence="4" id="KW-1185">Reference proteome</keyword>
<dbReference type="Proteomes" id="UP000030746">
    <property type="component" value="Unassembled WGS sequence"/>
</dbReference>
<protein>
    <recommendedName>
        <fullName evidence="2">Methyltransferase FkbM domain-containing protein</fullName>
    </recommendedName>
</protein>
<dbReference type="InterPro" id="IPR052514">
    <property type="entry name" value="SAM-dependent_MTase"/>
</dbReference>
<dbReference type="HOGENOM" id="CLU_062312_0_0_1"/>
<dbReference type="SUPFAM" id="SSF53335">
    <property type="entry name" value="S-adenosyl-L-methionine-dependent methyltransferases"/>
    <property type="match status" value="1"/>
</dbReference>
<dbReference type="RefSeq" id="XP_009061368.1">
    <property type="nucleotide sequence ID" value="XM_009063120.1"/>
</dbReference>
<organism evidence="3 4">
    <name type="scientific">Lottia gigantea</name>
    <name type="common">Giant owl limpet</name>
    <dbReference type="NCBI Taxonomy" id="225164"/>
    <lineage>
        <taxon>Eukaryota</taxon>
        <taxon>Metazoa</taxon>
        <taxon>Spiralia</taxon>
        <taxon>Lophotrochozoa</taxon>
        <taxon>Mollusca</taxon>
        <taxon>Gastropoda</taxon>
        <taxon>Patellogastropoda</taxon>
        <taxon>Lottioidea</taxon>
        <taxon>Lottiidae</taxon>
        <taxon>Lottia</taxon>
    </lineage>
</organism>
<keyword evidence="1" id="KW-1133">Transmembrane helix</keyword>
<dbReference type="CTD" id="20249646"/>
<dbReference type="Pfam" id="PF05050">
    <property type="entry name" value="Methyltransf_21"/>
    <property type="match status" value="1"/>
</dbReference>
<evidence type="ECO:0000259" key="2">
    <source>
        <dbReference type="Pfam" id="PF05050"/>
    </source>
</evidence>
<sequence>MRNNFFRSSRHGNGCALVLIAMISFVIFIFIRTPTYRTAVTTRSEVDGRQVVIESITNVGLHDENDASQPDVLRWDGTQWLKWPNLCIDKDFRNYTVADLYVPSGKIPFFVHEKSRDNFVSRMILKYHTFEPSDIKLMYDCLKEDEGMGLLDVGSHVGIYSATAALMNRKVITVDPLYMNVYAWCSSIVRNNFKDNVKIAYTIVSNMHRLMYFVTDGIRIGATRVFAAEDQTEKVTPFDRKFTVSAMLDDLIPEITFKKIFMKLDVESHEFEVISGGSKLFKEFDVRYVLMEWVNHVNRDNVRDLMIKYGYKAFRTDGDKGAVDWKSPRRKPLYNVLWKKIN</sequence>
<dbReference type="GeneID" id="20249646"/>
<dbReference type="InterPro" id="IPR006342">
    <property type="entry name" value="FkbM_mtfrase"/>
</dbReference>
<dbReference type="NCBIfam" id="TIGR01444">
    <property type="entry name" value="fkbM_fam"/>
    <property type="match status" value="1"/>
</dbReference>
<dbReference type="OMA" id="MQTVNIS"/>
<keyword evidence="1" id="KW-0472">Membrane</keyword>
<name>V3ZAQ1_LOTGI</name>
<evidence type="ECO:0000256" key="1">
    <source>
        <dbReference type="SAM" id="Phobius"/>
    </source>
</evidence>
<feature type="transmembrane region" description="Helical" evidence="1">
    <location>
        <begin position="12"/>
        <end position="31"/>
    </location>
</feature>
<dbReference type="EMBL" id="KB202793">
    <property type="protein sequence ID" value="ESO88058.1"/>
    <property type="molecule type" value="Genomic_DNA"/>
</dbReference>
<keyword evidence="1" id="KW-0812">Transmembrane</keyword>